<proteinExistence type="predicted"/>
<protein>
    <submittedName>
        <fullName evidence="1">Uncharacterized protein</fullName>
    </submittedName>
</protein>
<accession>A0A4Z2ESA5</accession>
<dbReference type="EMBL" id="SRLO01003236">
    <property type="protein sequence ID" value="TNN31689.1"/>
    <property type="molecule type" value="Genomic_DNA"/>
</dbReference>
<organism evidence="1 2">
    <name type="scientific">Liparis tanakae</name>
    <name type="common">Tanaka's snailfish</name>
    <dbReference type="NCBI Taxonomy" id="230148"/>
    <lineage>
        <taxon>Eukaryota</taxon>
        <taxon>Metazoa</taxon>
        <taxon>Chordata</taxon>
        <taxon>Craniata</taxon>
        <taxon>Vertebrata</taxon>
        <taxon>Euteleostomi</taxon>
        <taxon>Actinopterygii</taxon>
        <taxon>Neopterygii</taxon>
        <taxon>Teleostei</taxon>
        <taxon>Neoteleostei</taxon>
        <taxon>Acanthomorphata</taxon>
        <taxon>Eupercaria</taxon>
        <taxon>Perciformes</taxon>
        <taxon>Cottioidei</taxon>
        <taxon>Cottales</taxon>
        <taxon>Liparidae</taxon>
        <taxon>Liparis</taxon>
    </lineage>
</organism>
<keyword evidence="2" id="KW-1185">Reference proteome</keyword>
<dbReference type="Proteomes" id="UP000314294">
    <property type="component" value="Unassembled WGS sequence"/>
</dbReference>
<evidence type="ECO:0000313" key="1">
    <source>
        <dbReference type="EMBL" id="TNN31689.1"/>
    </source>
</evidence>
<gene>
    <name evidence="1" type="ORF">EYF80_058153</name>
</gene>
<sequence length="77" mass="8727">MLSWRDEHVVPIRRASPHNVTKSRASGPHKMVEKCSRFNFNIILVNLDRRASDPETALAARRSPLASRGVTGDRRSF</sequence>
<reference evidence="1 2" key="1">
    <citation type="submission" date="2019-03" db="EMBL/GenBank/DDBJ databases">
        <title>First draft genome of Liparis tanakae, snailfish: a comprehensive survey of snailfish specific genes.</title>
        <authorList>
            <person name="Kim W."/>
            <person name="Song I."/>
            <person name="Jeong J.-H."/>
            <person name="Kim D."/>
            <person name="Kim S."/>
            <person name="Ryu S."/>
            <person name="Song J.Y."/>
            <person name="Lee S.K."/>
        </authorList>
    </citation>
    <scope>NUCLEOTIDE SEQUENCE [LARGE SCALE GENOMIC DNA]</scope>
    <source>
        <tissue evidence="1">Muscle</tissue>
    </source>
</reference>
<comment type="caution">
    <text evidence="1">The sequence shown here is derived from an EMBL/GenBank/DDBJ whole genome shotgun (WGS) entry which is preliminary data.</text>
</comment>
<dbReference type="AlphaFoldDB" id="A0A4Z2ESA5"/>
<name>A0A4Z2ESA5_9TELE</name>
<evidence type="ECO:0000313" key="2">
    <source>
        <dbReference type="Proteomes" id="UP000314294"/>
    </source>
</evidence>